<gene>
    <name evidence="1" type="ORF">DHETER_LOCUS14381</name>
</gene>
<dbReference type="EMBL" id="CAJVPU010043861">
    <property type="protein sequence ID" value="CAG8746537.1"/>
    <property type="molecule type" value="Genomic_DNA"/>
</dbReference>
<evidence type="ECO:0000313" key="2">
    <source>
        <dbReference type="Proteomes" id="UP000789702"/>
    </source>
</evidence>
<proteinExistence type="predicted"/>
<feature type="non-terminal residue" evidence="1">
    <location>
        <position position="118"/>
    </location>
</feature>
<feature type="non-terminal residue" evidence="1">
    <location>
        <position position="1"/>
    </location>
</feature>
<dbReference type="Proteomes" id="UP000789702">
    <property type="component" value="Unassembled WGS sequence"/>
</dbReference>
<organism evidence="1 2">
    <name type="scientific">Dentiscutata heterogama</name>
    <dbReference type="NCBI Taxonomy" id="1316150"/>
    <lineage>
        <taxon>Eukaryota</taxon>
        <taxon>Fungi</taxon>
        <taxon>Fungi incertae sedis</taxon>
        <taxon>Mucoromycota</taxon>
        <taxon>Glomeromycotina</taxon>
        <taxon>Glomeromycetes</taxon>
        <taxon>Diversisporales</taxon>
        <taxon>Gigasporaceae</taxon>
        <taxon>Dentiscutata</taxon>
    </lineage>
</organism>
<comment type="caution">
    <text evidence="1">The sequence shown here is derived from an EMBL/GenBank/DDBJ whole genome shotgun (WGS) entry which is preliminary data.</text>
</comment>
<sequence>EIINDSTFWTDLKELDEILLPFCATLNKLQYESKQPLLILSWLLHPSYSLKKLNVHLNGLLALMLGKYVVYYYTNWFSFFIEYETYKELANLALHLFEICINSASVERLFLTMGFFYN</sequence>
<reference evidence="1" key="1">
    <citation type="submission" date="2021-06" db="EMBL/GenBank/DDBJ databases">
        <authorList>
            <person name="Kallberg Y."/>
            <person name="Tangrot J."/>
            <person name="Rosling A."/>
        </authorList>
    </citation>
    <scope>NUCLEOTIDE SEQUENCE</scope>
    <source>
        <strain evidence="1">IL203A</strain>
    </source>
</reference>
<accession>A0ACA9QDL7</accession>
<keyword evidence="2" id="KW-1185">Reference proteome</keyword>
<protein>
    <submittedName>
        <fullName evidence="1">16119_t:CDS:1</fullName>
    </submittedName>
</protein>
<evidence type="ECO:0000313" key="1">
    <source>
        <dbReference type="EMBL" id="CAG8746537.1"/>
    </source>
</evidence>
<name>A0ACA9QDL7_9GLOM</name>